<keyword evidence="3" id="KW-1185">Reference proteome</keyword>
<proteinExistence type="predicted"/>
<name>A0A5N6WED7_9EURO</name>
<evidence type="ECO:0000256" key="1">
    <source>
        <dbReference type="SAM" id="Phobius"/>
    </source>
</evidence>
<organism evidence="2 3">
    <name type="scientific">Aspergillus transmontanensis</name>
    <dbReference type="NCBI Taxonomy" id="1034304"/>
    <lineage>
        <taxon>Eukaryota</taxon>
        <taxon>Fungi</taxon>
        <taxon>Dikarya</taxon>
        <taxon>Ascomycota</taxon>
        <taxon>Pezizomycotina</taxon>
        <taxon>Eurotiomycetes</taxon>
        <taxon>Eurotiomycetidae</taxon>
        <taxon>Eurotiales</taxon>
        <taxon>Aspergillaceae</taxon>
        <taxon>Aspergillus</taxon>
        <taxon>Aspergillus subgen. Circumdati</taxon>
    </lineage>
</organism>
<accession>A0A5N6WED7</accession>
<protein>
    <submittedName>
        <fullName evidence="2">Uncharacterized protein</fullName>
    </submittedName>
</protein>
<evidence type="ECO:0000313" key="2">
    <source>
        <dbReference type="EMBL" id="KAE8319143.1"/>
    </source>
</evidence>
<keyword evidence="1" id="KW-1133">Transmembrane helix</keyword>
<gene>
    <name evidence="2" type="ORF">BDV41DRAFT_521250</name>
</gene>
<keyword evidence="1" id="KW-0472">Membrane</keyword>
<dbReference type="Proteomes" id="UP000325433">
    <property type="component" value="Unassembled WGS sequence"/>
</dbReference>
<feature type="non-terminal residue" evidence="2">
    <location>
        <position position="83"/>
    </location>
</feature>
<evidence type="ECO:0000313" key="3">
    <source>
        <dbReference type="Proteomes" id="UP000325433"/>
    </source>
</evidence>
<dbReference type="AlphaFoldDB" id="A0A5N6WED7"/>
<sequence>MCGCFSQNKKRKEKFKIQQEKLKKVKKKRKKKRIIPAGLPQIDQTRSAWIRELRCMSHRFHRRRSVFSFLFLIPPFSFRLAPM</sequence>
<feature type="transmembrane region" description="Helical" evidence="1">
    <location>
        <begin position="66"/>
        <end position="82"/>
    </location>
</feature>
<dbReference type="EMBL" id="ML738295">
    <property type="protein sequence ID" value="KAE8319143.1"/>
    <property type="molecule type" value="Genomic_DNA"/>
</dbReference>
<reference evidence="3" key="1">
    <citation type="submission" date="2019-04" db="EMBL/GenBank/DDBJ databases">
        <title>Friends and foes A comparative genomics studyof 23 Aspergillus species from section Flavi.</title>
        <authorList>
            <consortium name="DOE Joint Genome Institute"/>
            <person name="Kjaerbolling I."/>
            <person name="Vesth T."/>
            <person name="Frisvad J.C."/>
            <person name="Nybo J.L."/>
            <person name="Theobald S."/>
            <person name="Kildgaard S."/>
            <person name="Isbrandt T."/>
            <person name="Kuo A."/>
            <person name="Sato A."/>
            <person name="Lyhne E.K."/>
            <person name="Kogle M.E."/>
            <person name="Wiebenga A."/>
            <person name="Kun R.S."/>
            <person name="Lubbers R.J."/>
            <person name="Makela M.R."/>
            <person name="Barry K."/>
            <person name="Chovatia M."/>
            <person name="Clum A."/>
            <person name="Daum C."/>
            <person name="Haridas S."/>
            <person name="He G."/>
            <person name="LaButti K."/>
            <person name="Lipzen A."/>
            <person name="Mondo S."/>
            <person name="Riley R."/>
            <person name="Salamov A."/>
            <person name="Simmons B.A."/>
            <person name="Magnuson J.K."/>
            <person name="Henrissat B."/>
            <person name="Mortensen U.H."/>
            <person name="Larsen T.O."/>
            <person name="Devries R.P."/>
            <person name="Grigoriev I.V."/>
            <person name="Machida M."/>
            <person name="Baker S.E."/>
            <person name="Andersen M.R."/>
        </authorList>
    </citation>
    <scope>NUCLEOTIDE SEQUENCE [LARGE SCALE GENOMIC DNA]</scope>
    <source>
        <strain evidence="3">CBS 130015</strain>
    </source>
</reference>
<keyword evidence="1" id="KW-0812">Transmembrane</keyword>